<reference evidence="11" key="1">
    <citation type="submission" date="2014-01" db="EMBL/GenBank/DDBJ databases">
        <title>The genome of the white-rot fungus Pycnoporus cinnabarinus: a basidiomycete model with a versatile arsenal for lignocellulosic biomass breakdown.</title>
        <authorList>
            <person name="Levasseur A."/>
            <person name="Lomascolo A."/>
            <person name="Ruiz-Duenas F.J."/>
            <person name="Uzan E."/>
            <person name="Piumi F."/>
            <person name="Kues U."/>
            <person name="Ram A.F.J."/>
            <person name="Murat C."/>
            <person name="Haon M."/>
            <person name="Benoit I."/>
            <person name="Arfi Y."/>
            <person name="Chevret D."/>
            <person name="Drula E."/>
            <person name="Kwon M.J."/>
            <person name="Gouret P."/>
            <person name="Lesage-Meessen L."/>
            <person name="Lombard V."/>
            <person name="Mariette J."/>
            <person name="Noirot C."/>
            <person name="Park J."/>
            <person name="Patyshakuliyeva A."/>
            <person name="Wieneger R.A.B."/>
            <person name="Wosten H.A.B."/>
            <person name="Martin F."/>
            <person name="Coutinho P.M."/>
            <person name="de Vries R."/>
            <person name="Martinez A.T."/>
            <person name="Klopp C."/>
            <person name="Pontarotti P."/>
            <person name="Henrissat B."/>
            <person name="Record E."/>
        </authorList>
    </citation>
    <scope>NUCLEOTIDE SEQUENCE [LARGE SCALE GENOMIC DNA]</scope>
    <source>
        <strain evidence="11">BRFM137</strain>
    </source>
</reference>
<dbReference type="SUPFAM" id="SSF52540">
    <property type="entry name" value="P-loop containing nucleoside triphosphate hydrolases"/>
    <property type="match status" value="1"/>
</dbReference>
<dbReference type="PANTHER" id="PTHR13710">
    <property type="entry name" value="DNA HELICASE RECQ FAMILY MEMBER"/>
    <property type="match status" value="1"/>
</dbReference>
<accession>A0A060SZ91</accession>
<dbReference type="InterPro" id="IPR027417">
    <property type="entry name" value="P-loop_NTPase"/>
</dbReference>
<dbReference type="GO" id="GO:0000724">
    <property type="term" value="P:double-strand break repair via homologous recombination"/>
    <property type="evidence" value="ECO:0007669"/>
    <property type="project" value="TreeGrafter"/>
</dbReference>
<name>A0A060SZ91_PYCCI</name>
<evidence type="ECO:0000256" key="8">
    <source>
        <dbReference type="ARBA" id="ARBA00034808"/>
    </source>
</evidence>
<evidence type="ECO:0000313" key="12">
    <source>
        <dbReference type="Proteomes" id="UP000029665"/>
    </source>
</evidence>
<dbReference type="PROSITE" id="PS51192">
    <property type="entry name" value="HELICASE_ATP_BIND_1"/>
    <property type="match status" value="1"/>
</dbReference>
<dbReference type="PANTHER" id="PTHR13710:SF153">
    <property type="entry name" value="RECQ-LIKE DNA HELICASE BLM"/>
    <property type="match status" value="1"/>
</dbReference>
<comment type="similarity">
    <text evidence="1">Belongs to the helicase family. RecQ subfamily.</text>
</comment>
<dbReference type="EC" id="5.6.2.4" evidence="8"/>
<evidence type="ECO:0000256" key="6">
    <source>
        <dbReference type="ARBA" id="ARBA00023242"/>
    </source>
</evidence>
<dbReference type="Pfam" id="PF00271">
    <property type="entry name" value="Helicase_C"/>
    <property type="match status" value="1"/>
</dbReference>
<sequence>MLRALRIIDGHVALMRTYHKMRAAQGLDRVIPHSLNASLAATFIYKEALCRPFAELCANVLYPDNPKVKAYYQNYLFVNYDRPFIGDDISEEMKRWTKIHLGIELGIQKWRQCSTPLRRQHAGLEEMWLEDQDTVDSAQAGHSHRVDWMRYGVTERAALGLAEDYIGPFFRTSVLWHNVLHLVPGGKLLSLQASMRKNYTSPPATPLSNSRTVLPAINVDAVAEAVITRLEPRLAALEQRVQATATSHEVASMFGALKTLLQDSLQSGHTQPAPTIQTSLVYQPPLLKIQENRATASLQNTARACSPMDRTEGMYVDNQKSAPPTHASQIPSGSVFLPSETVALAALRQVLQQPEAMWSNEGQKLAVMSGLEWQKDIVVILPTGSGKSAVVATVTKLESLKVTAVLCPLKSLLADWQRRLKQLSFPFEVFSPSSPIITGQNPIVLVSLDATDRATWHQAVAGLRPEVQLNRYVVDEAHLILTEASYREVMSHVKELRTHRAQLMLLSATVAPKSIPALRVAFNLAPGDHTRIIRASSNRPEFAFHMPKRMETIDKAAQLVASEILPRIMQLSAEERTLVFVQQLEHGHLMAQALQCNFYRGSTDTQLKDKQREAMVDSWHTGQYKTMVATDAFGPGNDYPHVRIVAFVGFPKGVVDMLQAAGRGGRDGRKVDILFFSLPSNSLPGTINDSHLGRDELAPVLKQPQHRCWRAVFTQFLDGIPHSCADSLFNWKCPKCRGGSKLVRPAGWIRKEDKKTFHITPTLPSASLILHSDVLSPQLGTTRARAPSTIAPLPSSIGAVVGSGHAFAAQAQVAKRLRSDRDAELQPLVDRVRAATSDLSGHCAFCHVWTGHDIVPQHGGGGIIRCPSLQELMKKTEDQQWKTFEYYLDWKKTVKYQKGVQICWKCHIPFLHDRLHAAKEGGVDGCNPSHDDMVMPVAYWAYLTEGVRKDLMREFKQDWSSDLVYAGWLGQKEKGQDFANVIRVFLWVVEVKLGQSQI</sequence>
<proteinExistence type="inferred from homology"/>
<dbReference type="OrthoDB" id="2507344at2759"/>
<dbReference type="GO" id="GO:0005694">
    <property type="term" value="C:chromosome"/>
    <property type="evidence" value="ECO:0007669"/>
    <property type="project" value="TreeGrafter"/>
</dbReference>
<dbReference type="OMA" id="HETNCTA"/>
<dbReference type="Pfam" id="PF00270">
    <property type="entry name" value="DEAD"/>
    <property type="match status" value="1"/>
</dbReference>
<dbReference type="SMART" id="SM00487">
    <property type="entry name" value="DEXDc"/>
    <property type="match status" value="1"/>
</dbReference>
<dbReference type="AlphaFoldDB" id="A0A060SZ91"/>
<keyword evidence="2" id="KW-0547">Nucleotide-binding</keyword>
<feature type="domain" description="Helicase ATP-binding" evidence="9">
    <location>
        <begin position="368"/>
        <end position="528"/>
    </location>
</feature>
<evidence type="ECO:0000256" key="3">
    <source>
        <dbReference type="ARBA" id="ARBA00022840"/>
    </source>
</evidence>
<keyword evidence="3" id="KW-0067">ATP-binding</keyword>
<keyword evidence="4" id="KW-0238">DNA-binding</keyword>
<dbReference type="GO" id="GO:0005634">
    <property type="term" value="C:nucleus"/>
    <property type="evidence" value="ECO:0007669"/>
    <property type="project" value="TreeGrafter"/>
</dbReference>
<evidence type="ECO:0000256" key="1">
    <source>
        <dbReference type="ARBA" id="ARBA00005446"/>
    </source>
</evidence>
<evidence type="ECO:0000259" key="10">
    <source>
        <dbReference type="PROSITE" id="PS51194"/>
    </source>
</evidence>
<dbReference type="STRING" id="5643.A0A060SZ91"/>
<dbReference type="GO" id="GO:0043138">
    <property type="term" value="F:3'-5' DNA helicase activity"/>
    <property type="evidence" value="ECO:0007669"/>
    <property type="project" value="UniProtKB-EC"/>
</dbReference>
<gene>
    <name evidence="11" type="ORF">BN946_scf184589.g2</name>
</gene>
<evidence type="ECO:0000256" key="4">
    <source>
        <dbReference type="ARBA" id="ARBA00023125"/>
    </source>
</evidence>
<dbReference type="PROSITE" id="PS51194">
    <property type="entry name" value="HELICASE_CTER"/>
    <property type="match status" value="1"/>
</dbReference>
<feature type="domain" description="Helicase C-terminal" evidence="10">
    <location>
        <begin position="563"/>
        <end position="728"/>
    </location>
</feature>
<keyword evidence="12" id="KW-1185">Reference proteome</keyword>
<comment type="catalytic activity">
    <reaction evidence="7">
        <text>Couples ATP hydrolysis with the unwinding of duplex DNA by translocating in the 3'-5' direction.</text>
        <dbReference type="EC" id="5.6.2.4"/>
    </reaction>
</comment>
<dbReference type="GO" id="GO:0005737">
    <property type="term" value="C:cytoplasm"/>
    <property type="evidence" value="ECO:0007669"/>
    <property type="project" value="TreeGrafter"/>
</dbReference>
<organism evidence="11 12">
    <name type="scientific">Pycnoporus cinnabarinus</name>
    <name type="common">Cinnabar-red polypore</name>
    <name type="synonym">Trametes cinnabarina</name>
    <dbReference type="NCBI Taxonomy" id="5643"/>
    <lineage>
        <taxon>Eukaryota</taxon>
        <taxon>Fungi</taxon>
        <taxon>Dikarya</taxon>
        <taxon>Basidiomycota</taxon>
        <taxon>Agaricomycotina</taxon>
        <taxon>Agaricomycetes</taxon>
        <taxon>Polyporales</taxon>
        <taxon>Polyporaceae</taxon>
        <taxon>Trametes</taxon>
    </lineage>
</organism>
<dbReference type="GO" id="GO:0005524">
    <property type="term" value="F:ATP binding"/>
    <property type="evidence" value="ECO:0007669"/>
    <property type="project" value="UniProtKB-KW"/>
</dbReference>
<dbReference type="Gene3D" id="3.40.50.300">
    <property type="entry name" value="P-loop containing nucleotide triphosphate hydrolases"/>
    <property type="match status" value="2"/>
</dbReference>
<dbReference type="InterPro" id="IPR001650">
    <property type="entry name" value="Helicase_C-like"/>
</dbReference>
<dbReference type="EMBL" id="CCBP010000513">
    <property type="protein sequence ID" value="CDO77848.1"/>
    <property type="molecule type" value="Genomic_DNA"/>
</dbReference>
<keyword evidence="6" id="KW-0539">Nucleus</keyword>
<evidence type="ECO:0000313" key="11">
    <source>
        <dbReference type="EMBL" id="CDO77848.1"/>
    </source>
</evidence>
<dbReference type="HOGENOM" id="CLU_300178_0_0_1"/>
<dbReference type="InterPro" id="IPR014001">
    <property type="entry name" value="Helicase_ATP-bd"/>
</dbReference>
<dbReference type="GO" id="GO:0003677">
    <property type="term" value="F:DNA binding"/>
    <property type="evidence" value="ECO:0007669"/>
    <property type="project" value="UniProtKB-KW"/>
</dbReference>
<keyword evidence="5" id="KW-0413">Isomerase</keyword>
<protein>
    <recommendedName>
        <fullName evidence="8">DNA 3'-5' helicase</fullName>
        <ecNumber evidence="8">5.6.2.4</ecNumber>
    </recommendedName>
</protein>
<dbReference type="SMART" id="SM00490">
    <property type="entry name" value="HELICc"/>
    <property type="match status" value="1"/>
</dbReference>
<evidence type="ECO:0000256" key="5">
    <source>
        <dbReference type="ARBA" id="ARBA00023235"/>
    </source>
</evidence>
<dbReference type="InterPro" id="IPR011545">
    <property type="entry name" value="DEAD/DEAH_box_helicase_dom"/>
</dbReference>
<dbReference type="GO" id="GO:0009378">
    <property type="term" value="F:four-way junction helicase activity"/>
    <property type="evidence" value="ECO:0007669"/>
    <property type="project" value="TreeGrafter"/>
</dbReference>
<comment type="caution">
    <text evidence="11">The sequence shown here is derived from an EMBL/GenBank/DDBJ whole genome shotgun (WGS) entry which is preliminary data.</text>
</comment>
<evidence type="ECO:0000256" key="2">
    <source>
        <dbReference type="ARBA" id="ARBA00022741"/>
    </source>
</evidence>
<evidence type="ECO:0000259" key="9">
    <source>
        <dbReference type="PROSITE" id="PS51192"/>
    </source>
</evidence>
<dbReference type="Proteomes" id="UP000029665">
    <property type="component" value="Unassembled WGS sequence"/>
</dbReference>
<evidence type="ECO:0000256" key="7">
    <source>
        <dbReference type="ARBA" id="ARBA00034617"/>
    </source>
</evidence>